<proteinExistence type="predicted"/>
<name>A0ABP9VKK5_9BACT</name>
<accession>A0ABP9VKK5</accession>
<protein>
    <submittedName>
        <fullName evidence="2">Uncharacterized protein</fullName>
    </submittedName>
</protein>
<dbReference type="EMBL" id="BAABRO010000002">
    <property type="protein sequence ID" value="GAA5505724.1"/>
    <property type="molecule type" value="Genomic_DNA"/>
</dbReference>
<organism evidence="2 3">
    <name type="scientific">Novipirellula caenicola</name>
    <dbReference type="NCBI Taxonomy" id="1536901"/>
    <lineage>
        <taxon>Bacteria</taxon>
        <taxon>Pseudomonadati</taxon>
        <taxon>Planctomycetota</taxon>
        <taxon>Planctomycetia</taxon>
        <taxon>Pirellulales</taxon>
        <taxon>Pirellulaceae</taxon>
        <taxon>Novipirellula</taxon>
    </lineage>
</organism>
<evidence type="ECO:0000313" key="3">
    <source>
        <dbReference type="Proteomes" id="UP001416858"/>
    </source>
</evidence>
<sequence length="189" mass="20491">MTPRLRPRPACNPLAVRWPFDHVGACCFAASPCQLLGLPVGLHPALRPGWEPRLRDHRLVQNATRVNARMPPKRSPTFAAPIDHRCGGLGRRPVCLGQYESMGGEGRRSSAGSSTKWNDGSTVCCVAGSVRAKRTSSESKSRNANASGSAVSHIPPTPRYGLNELANDTPQRFGDRARPAGESLGRRRY</sequence>
<keyword evidence="3" id="KW-1185">Reference proteome</keyword>
<reference evidence="2 3" key="1">
    <citation type="submission" date="2024-02" db="EMBL/GenBank/DDBJ databases">
        <title>Rhodopirellula caenicola NBRC 110016.</title>
        <authorList>
            <person name="Ichikawa N."/>
            <person name="Katano-Makiyama Y."/>
            <person name="Hidaka K."/>
        </authorList>
    </citation>
    <scope>NUCLEOTIDE SEQUENCE [LARGE SCALE GENOMIC DNA]</scope>
    <source>
        <strain evidence="2 3">NBRC 110016</strain>
    </source>
</reference>
<comment type="caution">
    <text evidence="2">The sequence shown here is derived from an EMBL/GenBank/DDBJ whole genome shotgun (WGS) entry which is preliminary data.</text>
</comment>
<feature type="region of interest" description="Disordered" evidence="1">
    <location>
        <begin position="134"/>
        <end position="189"/>
    </location>
</feature>
<gene>
    <name evidence="2" type="ORF">Rcae01_01171</name>
</gene>
<evidence type="ECO:0000256" key="1">
    <source>
        <dbReference type="SAM" id="MobiDB-lite"/>
    </source>
</evidence>
<dbReference type="Proteomes" id="UP001416858">
    <property type="component" value="Unassembled WGS sequence"/>
</dbReference>
<evidence type="ECO:0000313" key="2">
    <source>
        <dbReference type="EMBL" id="GAA5505724.1"/>
    </source>
</evidence>